<dbReference type="GO" id="GO:0005975">
    <property type="term" value="P:carbohydrate metabolic process"/>
    <property type="evidence" value="ECO:0007669"/>
    <property type="project" value="InterPro"/>
</dbReference>
<dbReference type="SUPFAM" id="SSF75005">
    <property type="entry name" value="Arabinanase/levansucrase/invertase"/>
    <property type="match status" value="1"/>
</dbReference>
<dbReference type="KEGG" id="ccot:CCAX7_004960"/>
<dbReference type="CDD" id="cd09002">
    <property type="entry name" value="GH43_XYL-like"/>
    <property type="match status" value="1"/>
</dbReference>
<gene>
    <name evidence="5" type="ORF">CCAX7_004960</name>
</gene>
<dbReference type="InterPro" id="IPR023296">
    <property type="entry name" value="Glyco_hydro_beta-prop_sf"/>
</dbReference>
<dbReference type="InterPro" id="IPR006710">
    <property type="entry name" value="Glyco_hydro_43"/>
</dbReference>
<sequence length="473" mass="53605">MQMTERRTECAADRLEPIVRGDYPDPTIIRVGQDYYLTHSANSFAPALLIWHSTDLKNWTPLAHALTEYDGDVWAPDLAYHQGKFYIYYTTSGKNHVIVADDIRGPWSEPVDLNVPHIDPGHHALPDGRRFLHLSGGHQIELTADGLATKGEMRKIYNGWPIPFPTQIEGMAEESPKAFFRDGWYYLITAQGGTAGPATGHMVVAARSRRHDGPYENAPHNPLIRTGHRRERWWSRGHATLIEDAVGDWWIVYHAYERGYVSLGRHTMLQRVEWRDGWPYVTDECFAAPPRQTPLSDRFDSPELGWQWQFNGEMDRTRFQAGGGALRLQARGESPSDGSAPLCIRPQDRAYQVEVDVEISGDGTEAGLLFFYDATAYTGLALTDSHIMLRLRKHHEKAVDLPVRRATLRLVNDHHDVEYWVRIAGGEWEQIARGNEISGWNHNALGGFLGLRVALYAAGPGEAVFRDFRYEAL</sequence>
<reference evidence="5 6" key="1">
    <citation type="journal article" date="2019" name="Int. J. Syst. Evol. Microbiol.">
        <title>Capsulimonas corticalis gen. nov., sp. nov., an aerobic capsulated bacterium, of a novel bacterial order, Capsulimonadales ord. nov., of the class Armatimonadia of the phylum Armatimonadetes.</title>
        <authorList>
            <person name="Li J."/>
            <person name="Kudo C."/>
            <person name="Tonouchi A."/>
        </authorList>
    </citation>
    <scope>NUCLEOTIDE SEQUENCE [LARGE SCALE GENOMIC DNA]</scope>
    <source>
        <strain evidence="5 6">AX-7</strain>
    </source>
</reference>
<evidence type="ECO:0000256" key="3">
    <source>
        <dbReference type="ARBA" id="ARBA00023295"/>
    </source>
</evidence>
<keyword evidence="3 4" id="KW-0326">Glycosidase</keyword>
<dbReference type="InterPro" id="IPR041542">
    <property type="entry name" value="GH43_C2"/>
</dbReference>
<dbReference type="Proteomes" id="UP000287394">
    <property type="component" value="Chromosome"/>
</dbReference>
<dbReference type="Gene3D" id="2.115.10.20">
    <property type="entry name" value="Glycosyl hydrolase domain, family 43"/>
    <property type="match status" value="1"/>
</dbReference>
<evidence type="ECO:0000256" key="1">
    <source>
        <dbReference type="ARBA" id="ARBA00009865"/>
    </source>
</evidence>
<accession>A0A402D2U9</accession>
<dbReference type="PANTHER" id="PTHR42812:SF2">
    <property type="entry name" value="XYLOSIDASE_ARABINOSIDASE"/>
    <property type="match status" value="1"/>
</dbReference>
<organism evidence="5 6">
    <name type="scientific">Capsulimonas corticalis</name>
    <dbReference type="NCBI Taxonomy" id="2219043"/>
    <lineage>
        <taxon>Bacteria</taxon>
        <taxon>Bacillati</taxon>
        <taxon>Armatimonadota</taxon>
        <taxon>Armatimonadia</taxon>
        <taxon>Capsulimonadales</taxon>
        <taxon>Capsulimonadaceae</taxon>
        <taxon>Capsulimonas</taxon>
    </lineage>
</organism>
<dbReference type="SUPFAM" id="SSF49899">
    <property type="entry name" value="Concanavalin A-like lectins/glucanases"/>
    <property type="match status" value="1"/>
</dbReference>
<comment type="similarity">
    <text evidence="1 4">Belongs to the glycosyl hydrolase 43 family.</text>
</comment>
<evidence type="ECO:0000313" key="5">
    <source>
        <dbReference type="EMBL" id="BDI28445.1"/>
    </source>
</evidence>
<dbReference type="RefSeq" id="WP_119323813.1">
    <property type="nucleotide sequence ID" value="NZ_AP025739.1"/>
</dbReference>
<keyword evidence="2 4" id="KW-0378">Hydrolase</keyword>
<dbReference type="Gene3D" id="2.60.120.200">
    <property type="match status" value="1"/>
</dbReference>
<dbReference type="EMBL" id="AP025739">
    <property type="protein sequence ID" value="BDI28445.1"/>
    <property type="molecule type" value="Genomic_DNA"/>
</dbReference>
<dbReference type="Pfam" id="PF17851">
    <property type="entry name" value="GH43_C2"/>
    <property type="match status" value="1"/>
</dbReference>
<dbReference type="AlphaFoldDB" id="A0A402D2U9"/>
<evidence type="ECO:0000313" key="6">
    <source>
        <dbReference type="Proteomes" id="UP000287394"/>
    </source>
</evidence>
<dbReference type="InterPro" id="IPR013320">
    <property type="entry name" value="ConA-like_dom_sf"/>
</dbReference>
<evidence type="ECO:0000256" key="2">
    <source>
        <dbReference type="ARBA" id="ARBA00022801"/>
    </source>
</evidence>
<dbReference type="GO" id="GO:0004553">
    <property type="term" value="F:hydrolase activity, hydrolyzing O-glycosyl compounds"/>
    <property type="evidence" value="ECO:0007669"/>
    <property type="project" value="InterPro"/>
</dbReference>
<proteinExistence type="inferred from homology"/>
<dbReference type="Pfam" id="PF04616">
    <property type="entry name" value="Glyco_hydro_43"/>
    <property type="match status" value="1"/>
</dbReference>
<dbReference type="InterPro" id="IPR051795">
    <property type="entry name" value="Glycosyl_Hydrlase_43"/>
</dbReference>
<protein>
    <submittedName>
        <fullName evidence="5">Uncharacterized protein</fullName>
    </submittedName>
</protein>
<name>A0A402D2U9_9BACT</name>
<dbReference type="PANTHER" id="PTHR42812">
    <property type="entry name" value="BETA-XYLOSIDASE"/>
    <property type="match status" value="1"/>
</dbReference>
<keyword evidence="6" id="KW-1185">Reference proteome</keyword>
<evidence type="ECO:0000256" key="4">
    <source>
        <dbReference type="RuleBase" id="RU361187"/>
    </source>
</evidence>